<evidence type="ECO:0000256" key="2">
    <source>
        <dbReference type="ARBA" id="ARBA00022574"/>
    </source>
</evidence>
<dbReference type="SMART" id="SM00320">
    <property type="entry name" value="WD40"/>
    <property type="match status" value="6"/>
</dbReference>
<dbReference type="SMR" id="A0A8H6F274"/>
<dbReference type="InterPro" id="IPR015943">
    <property type="entry name" value="WD40/YVTN_repeat-like_dom_sf"/>
</dbReference>
<name>A0A8H6F274_CANAX</name>
<reference evidence="7 8" key="1">
    <citation type="submission" date="2020-03" db="EMBL/GenBank/DDBJ databases">
        <title>FDA dAtabase for Regulatory Grade micrObial Sequences (FDA-ARGOS): Supporting development and validation of Infectious Disease Dx tests.</title>
        <authorList>
            <person name="Campos J."/>
            <person name="Goldberg B."/>
            <person name="Tallon L."/>
            <person name="Sadzewicz L."/>
            <person name="Vavikolanu K."/>
            <person name="Mehta A."/>
            <person name="Aluvathingal J."/>
            <person name="Nadendla S."/>
            <person name="Nandy P."/>
            <person name="Geyer C."/>
            <person name="Yan Y."/>
            <person name="Sichtig H."/>
        </authorList>
    </citation>
    <scope>NUCLEOTIDE SEQUENCE [LARGE SCALE GENOMIC DNA]</scope>
    <source>
        <strain evidence="7 8">FDAARGOS_656</strain>
    </source>
</reference>
<dbReference type="GO" id="GO:0031428">
    <property type="term" value="C:box C/D methylation guide snoRNP complex"/>
    <property type="evidence" value="ECO:0007669"/>
    <property type="project" value="EnsemblFungi"/>
</dbReference>
<feature type="compositionally biased region" description="Polar residues" evidence="6">
    <location>
        <begin position="50"/>
        <end position="64"/>
    </location>
</feature>
<dbReference type="FunFam" id="2.130.10.10:FF:000644">
    <property type="entry name" value="Rrp9p"/>
    <property type="match status" value="1"/>
</dbReference>
<dbReference type="PROSITE" id="PS50082">
    <property type="entry name" value="WD_REPEATS_2"/>
    <property type="match status" value="2"/>
</dbReference>
<dbReference type="SUPFAM" id="SSF50978">
    <property type="entry name" value="WD40 repeat-like"/>
    <property type="match status" value="1"/>
</dbReference>
<feature type="repeat" description="WD" evidence="5">
    <location>
        <begin position="303"/>
        <end position="344"/>
    </location>
</feature>
<dbReference type="GO" id="GO:0000472">
    <property type="term" value="P:endonucleolytic cleavage to generate mature 5'-end of SSU-rRNA from (SSU-rRNA, 5.8S rRNA, LSU-rRNA)"/>
    <property type="evidence" value="ECO:0007669"/>
    <property type="project" value="EnsemblFungi"/>
</dbReference>
<dbReference type="Proteomes" id="UP000536275">
    <property type="component" value="Unassembled WGS sequence"/>
</dbReference>
<comment type="caution">
    <text evidence="7">The sequence shown here is derived from an EMBL/GenBank/DDBJ whole genome shotgun (WGS) entry which is preliminary data.</text>
</comment>
<dbReference type="InterPro" id="IPR001680">
    <property type="entry name" value="WD40_rpt"/>
</dbReference>
<dbReference type="Pfam" id="PF00400">
    <property type="entry name" value="WD40"/>
    <property type="match status" value="3"/>
</dbReference>
<evidence type="ECO:0000313" key="8">
    <source>
        <dbReference type="Proteomes" id="UP000536275"/>
    </source>
</evidence>
<dbReference type="EMBL" id="JABWAD010000055">
    <property type="protein sequence ID" value="KAF6067123.1"/>
    <property type="molecule type" value="Genomic_DNA"/>
</dbReference>
<feature type="compositionally biased region" description="Acidic residues" evidence="6">
    <location>
        <begin position="364"/>
        <end position="374"/>
    </location>
</feature>
<comment type="subcellular location">
    <subcellularLocation>
        <location evidence="1">Nucleus</location>
    </subcellularLocation>
</comment>
<dbReference type="InterPro" id="IPR039241">
    <property type="entry name" value="Rrp9-like"/>
</dbReference>
<dbReference type="PANTHER" id="PTHR19865">
    <property type="entry name" value="U3 SMALL NUCLEOLAR RNA INTERACTING PROTEIN 2"/>
    <property type="match status" value="1"/>
</dbReference>
<accession>A0A8H6F274</accession>
<gene>
    <name evidence="7" type="ORF">FOB64_004550</name>
</gene>
<dbReference type="GO" id="GO:0000447">
    <property type="term" value="P:endonucleolytic cleavage in ITS1 to separate SSU-rRNA from 5.8S rRNA and LSU-rRNA from tricistronic rRNA transcript (SSU-rRNA, 5.8S rRNA, LSU-rRNA)"/>
    <property type="evidence" value="ECO:0007669"/>
    <property type="project" value="EnsemblFungi"/>
</dbReference>
<proteinExistence type="predicted"/>
<evidence type="ECO:0000256" key="4">
    <source>
        <dbReference type="ARBA" id="ARBA00023242"/>
    </source>
</evidence>
<dbReference type="GO" id="GO:0000480">
    <property type="term" value="P:endonucleolytic cleavage in 5'-ETS of tricistronic rRNA transcript (SSU-rRNA, 5.8S rRNA, LSU-rRNA)"/>
    <property type="evidence" value="ECO:0007669"/>
    <property type="project" value="EnsemblFungi"/>
</dbReference>
<sequence>MAGDPFLSDPSKKRKRSNKLTSKTKRSKSSTPTPTPTPTPNTNHQDDDISSGSDSENGHANGTNENDHGDNESELSSDEEFADETVNDKRRRLAKQYLENLKQNEHELYDEFDAKDLDDDILARRLQKDIAETKGYVYKFVGDKIKDQLDEEYPLELITTRIGCKNLTSMTINYPFLYTVSKDMEIIKWDINETHKKPKRIKHTKGGNKYFEINTINPQLNHHWQQINCIAASPDGKYIVTGGSDSRLIIWSSENLTCLKVLPTRSSVNSIVFRRNSDQLFAACADLRIRTYSINQFTQLEILYGHQDNISDISALAKETCVSVGSRDKTAMFWKIAEESRLTFRGGDSLEKTNKKKKRHYHQEEEEAETENDESTFYNEGSIDVVSMIDESHFVTGSDNGNVALWSLAKKKPLTTKRLSHGLQPQFTPIQASSESNEELALQQIPKPQPYWITAIHGVPYSDIFITGSFNGTIKIWKLEEPSLRSFKLLGEIKQNNLNGCIVKIDSVEIPNTKKLKIYVLLSKEHKFGRWLGKLPGARNALVNFTVNL</sequence>
<organism evidence="7 8">
    <name type="scientific">Candida albicans</name>
    <name type="common">Yeast</name>
    <dbReference type="NCBI Taxonomy" id="5476"/>
    <lineage>
        <taxon>Eukaryota</taxon>
        <taxon>Fungi</taxon>
        <taxon>Dikarya</taxon>
        <taxon>Ascomycota</taxon>
        <taxon>Saccharomycotina</taxon>
        <taxon>Pichiomycetes</taxon>
        <taxon>Debaryomycetaceae</taxon>
        <taxon>Candida/Lodderomyces clade</taxon>
        <taxon>Candida</taxon>
    </lineage>
</organism>
<feature type="compositionally biased region" description="Acidic residues" evidence="6">
    <location>
        <begin position="72"/>
        <end position="85"/>
    </location>
</feature>
<dbReference type="InterPro" id="IPR036322">
    <property type="entry name" value="WD40_repeat_dom_sf"/>
</dbReference>
<keyword evidence="4" id="KW-0539">Nucleus</keyword>
<dbReference type="AlphaFoldDB" id="A0A8H6F274"/>
<feature type="region of interest" description="Disordered" evidence="6">
    <location>
        <begin position="1"/>
        <end position="85"/>
    </location>
</feature>
<dbReference type="PANTHER" id="PTHR19865:SF0">
    <property type="entry name" value="U3 SMALL NUCLEOLAR RNA-INTERACTING PROTEIN 2"/>
    <property type="match status" value="1"/>
</dbReference>
<feature type="repeat" description="WD" evidence="5">
    <location>
        <begin position="220"/>
        <end position="261"/>
    </location>
</feature>
<feature type="region of interest" description="Disordered" evidence="6">
    <location>
        <begin position="353"/>
        <end position="375"/>
    </location>
</feature>
<evidence type="ECO:0000256" key="5">
    <source>
        <dbReference type="PROSITE-ProRule" id="PRU00221"/>
    </source>
</evidence>
<feature type="compositionally biased region" description="Basic residues" evidence="6">
    <location>
        <begin position="12"/>
        <end position="28"/>
    </location>
</feature>
<dbReference type="GO" id="GO:0034511">
    <property type="term" value="F:U3 snoRNA binding"/>
    <property type="evidence" value="ECO:0007669"/>
    <property type="project" value="EnsemblFungi"/>
</dbReference>
<dbReference type="GO" id="GO:0032040">
    <property type="term" value="C:small-subunit processome"/>
    <property type="evidence" value="ECO:0007669"/>
    <property type="project" value="EnsemblFungi"/>
</dbReference>
<keyword evidence="2 5" id="KW-0853">WD repeat</keyword>
<keyword evidence="3" id="KW-0677">Repeat</keyword>
<protein>
    <submittedName>
        <fullName evidence="7">WD domain, G-beta repeat family protein</fullName>
    </submittedName>
</protein>
<evidence type="ECO:0000256" key="1">
    <source>
        <dbReference type="ARBA" id="ARBA00004123"/>
    </source>
</evidence>
<evidence type="ECO:0000256" key="3">
    <source>
        <dbReference type="ARBA" id="ARBA00022737"/>
    </source>
</evidence>
<dbReference type="PROSITE" id="PS50294">
    <property type="entry name" value="WD_REPEATS_REGION"/>
    <property type="match status" value="1"/>
</dbReference>
<evidence type="ECO:0000256" key="6">
    <source>
        <dbReference type="SAM" id="MobiDB-lite"/>
    </source>
</evidence>
<evidence type="ECO:0000313" key="7">
    <source>
        <dbReference type="EMBL" id="KAF6067123.1"/>
    </source>
</evidence>
<dbReference type="Gene3D" id="2.130.10.10">
    <property type="entry name" value="YVTN repeat-like/Quinoprotein amine dehydrogenase"/>
    <property type="match status" value="1"/>
</dbReference>